<keyword evidence="2" id="KW-0564">Palmitate</keyword>
<keyword evidence="2" id="KW-1134">Transmembrane beta strand</keyword>
<dbReference type="Pfam" id="PF02321">
    <property type="entry name" value="OEP"/>
    <property type="match status" value="2"/>
</dbReference>
<dbReference type="InterPro" id="IPR003423">
    <property type="entry name" value="OMP_efflux"/>
</dbReference>
<keyword evidence="2" id="KW-0732">Signal</keyword>
<organism evidence="3 4">
    <name type="scientific">Phaeospirillum tilakii</name>
    <dbReference type="NCBI Taxonomy" id="741673"/>
    <lineage>
        <taxon>Bacteria</taxon>
        <taxon>Pseudomonadati</taxon>
        <taxon>Pseudomonadota</taxon>
        <taxon>Alphaproteobacteria</taxon>
        <taxon>Rhodospirillales</taxon>
        <taxon>Rhodospirillaceae</taxon>
        <taxon>Phaeospirillum</taxon>
    </lineage>
</organism>
<dbReference type="EMBL" id="JBHUIY010000017">
    <property type="protein sequence ID" value="MFD2234124.1"/>
    <property type="molecule type" value="Genomic_DNA"/>
</dbReference>
<dbReference type="Gene3D" id="2.20.200.10">
    <property type="entry name" value="Outer membrane efflux proteins (OEP)"/>
    <property type="match status" value="1"/>
</dbReference>
<dbReference type="RefSeq" id="WP_377316032.1">
    <property type="nucleotide sequence ID" value="NZ_JBHUIY010000017.1"/>
</dbReference>
<gene>
    <name evidence="3" type="ORF">ACFSNB_09925</name>
</gene>
<feature type="signal peptide" evidence="2">
    <location>
        <begin position="1"/>
        <end position="16"/>
    </location>
</feature>
<dbReference type="InterPro" id="IPR010131">
    <property type="entry name" value="MdtP/NodT-like"/>
</dbReference>
<evidence type="ECO:0000313" key="4">
    <source>
        <dbReference type="Proteomes" id="UP001597296"/>
    </source>
</evidence>
<dbReference type="PANTHER" id="PTHR30203:SF32">
    <property type="entry name" value="CATION EFFLUX SYSTEM PROTEIN CUSC"/>
    <property type="match status" value="1"/>
</dbReference>
<keyword evidence="2" id="KW-0472">Membrane</keyword>
<evidence type="ECO:0000256" key="2">
    <source>
        <dbReference type="RuleBase" id="RU362097"/>
    </source>
</evidence>
<evidence type="ECO:0000256" key="1">
    <source>
        <dbReference type="ARBA" id="ARBA00007613"/>
    </source>
</evidence>
<sequence length="473" mass="50487">MIKKLSSLLAATTLLAGCSLIPDYLRPDAPVAPSWPQADSAARAGAPLMGDLAWKAFFKDPGLQALIEQALANNRDLRVAALNIEVARSTYRVSESALFPQINANGGFTSQRIPKGVGGSTADVTNRTYQANLGVTSWELDFFGKLSSQQEQAYENFLATEEARQATRISLIAEVANAALSLYGDRALLALTEETLASREDSLGLIQRSFDNGVSSQVDVAQARTAVETARVNKVKYQRQVELDKNALTLLLGGPFDESRLPSPASLDAVGLVEDMPAGLPSEVLLRRPDVAQAEHSLKAANANIGAARAAFFPSISLTASGGGTSGTLDTLTASPAWIFNPQITVPIFTAGKNQANLDSAKASRDIAVATYEKTIQTAFREVSDALAARATLTQQIKSQGDLVTATGDSYRLSRARYDRGVDSYLNVLDSQRSLYSAQQDLISTQVTRLSNLVTLYKVLGGGVERDAVAKAE</sequence>
<comment type="subcellular location">
    <subcellularLocation>
        <location evidence="2">Cell membrane</location>
        <topology evidence="2">Lipid-anchor</topology>
    </subcellularLocation>
</comment>
<dbReference type="Proteomes" id="UP001597296">
    <property type="component" value="Unassembled WGS sequence"/>
</dbReference>
<keyword evidence="4" id="KW-1185">Reference proteome</keyword>
<keyword evidence="2" id="KW-0449">Lipoprotein</keyword>
<name>A0ABW5CA02_9PROT</name>
<evidence type="ECO:0000313" key="3">
    <source>
        <dbReference type="EMBL" id="MFD2234124.1"/>
    </source>
</evidence>
<reference evidence="4" key="1">
    <citation type="journal article" date="2019" name="Int. J. Syst. Evol. Microbiol.">
        <title>The Global Catalogue of Microorganisms (GCM) 10K type strain sequencing project: providing services to taxonomists for standard genome sequencing and annotation.</title>
        <authorList>
            <consortium name="The Broad Institute Genomics Platform"/>
            <consortium name="The Broad Institute Genome Sequencing Center for Infectious Disease"/>
            <person name="Wu L."/>
            <person name="Ma J."/>
        </authorList>
    </citation>
    <scope>NUCLEOTIDE SEQUENCE [LARGE SCALE GENOMIC DNA]</scope>
    <source>
        <strain evidence="4">KCTC 15012</strain>
    </source>
</reference>
<feature type="chain" id="PRO_5044985772" evidence="2">
    <location>
        <begin position="17"/>
        <end position="473"/>
    </location>
</feature>
<dbReference type="PANTHER" id="PTHR30203">
    <property type="entry name" value="OUTER MEMBRANE CATION EFFLUX PROTEIN"/>
    <property type="match status" value="1"/>
</dbReference>
<dbReference type="Gene3D" id="1.20.1600.10">
    <property type="entry name" value="Outer membrane efflux proteins (OEP)"/>
    <property type="match status" value="1"/>
</dbReference>
<comment type="similarity">
    <text evidence="1 2">Belongs to the outer membrane factor (OMF) (TC 1.B.17) family.</text>
</comment>
<proteinExistence type="inferred from homology"/>
<dbReference type="PROSITE" id="PS51257">
    <property type="entry name" value="PROKAR_LIPOPROTEIN"/>
    <property type="match status" value="1"/>
</dbReference>
<dbReference type="NCBIfam" id="TIGR01845">
    <property type="entry name" value="outer_NodT"/>
    <property type="match status" value="1"/>
</dbReference>
<keyword evidence="2" id="KW-0812">Transmembrane</keyword>
<dbReference type="SUPFAM" id="SSF56954">
    <property type="entry name" value="Outer membrane efflux proteins (OEP)"/>
    <property type="match status" value="1"/>
</dbReference>
<comment type="caution">
    <text evidence="3">The sequence shown here is derived from an EMBL/GenBank/DDBJ whole genome shotgun (WGS) entry which is preliminary data.</text>
</comment>
<protein>
    <submittedName>
        <fullName evidence="3">Efflux transporter outer membrane subunit</fullName>
    </submittedName>
</protein>
<accession>A0ABW5CA02</accession>